<dbReference type="Proteomes" id="UP001152622">
    <property type="component" value="Chromosome 13"/>
</dbReference>
<dbReference type="EMBL" id="JAINUF010000013">
    <property type="protein sequence ID" value="KAJ8343476.1"/>
    <property type="molecule type" value="Genomic_DNA"/>
</dbReference>
<accession>A0A9Q1ER47</accession>
<gene>
    <name evidence="1" type="ORF">SKAU_G00308050</name>
</gene>
<reference evidence="1" key="1">
    <citation type="journal article" date="2023" name="Science">
        <title>Genome structures resolve the early diversification of teleost fishes.</title>
        <authorList>
            <person name="Parey E."/>
            <person name="Louis A."/>
            <person name="Montfort J."/>
            <person name="Bouchez O."/>
            <person name="Roques C."/>
            <person name="Iampietro C."/>
            <person name="Lluch J."/>
            <person name="Castinel A."/>
            <person name="Donnadieu C."/>
            <person name="Desvignes T."/>
            <person name="Floi Bucao C."/>
            <person name="Jouanno E."/>
            <person name="Wen M."/>
            <person name="Mejri S."/>
            <person name="Dirks R."/>
            <person name="Jansen H."/>
            <person name="Henkel C."/>
            <person name="Chen W.J."/>
            <person name="Zahm M."/>
            <person name="Cabau C."/>
            <person name="Klopp C."/>
            <person name="Thompson A.W."/>
            <person name="Robinson-Rechavi M."/>
            <person name="Braasch I."/>
            <person name="Lecointre G."/>
            <person name="Bobe J."/>
            <person name="Postlethwait J.H."/>
            <person name="Berthelot C."/>
            <person name="Roest Crollius H."/>
            <person name="Guiguen Y."/>
        </authorList>
    </citation>
    <scope>NUCLEOTIDE SEQUENCE</scope>
    <source>
        <strain evidence="1">WJC10195</strain>
    </source>
</reference>
<organism evidence="1 2">
    <name type="scientific">Synaphobranchus kaupii</name>
    <name type="common">Kaup's arrowtooth eel</name>
    <dbReference type="NCBI Taxonomy" id="118154"/>
    <lineage>
        <taxon>Eukaryota</taxon>
        <taxon>Metazoa</taxon>
        <taxon>Chordata</taxon>
        <taxon>Craniata</taxon>
        <taxon>Vertebrata</taxon>
        <taxon>Euteleostomi</taxon>
        <taxon>Actinopterygii</taxon>
        <taxon>Neopterygii</taxon>
        <taxon>Teleostei</taxon>
        <taxon>Anguilliformes</taxon>
        <taxon>Synaphobranchidae</taxon>
        <taxon>Synaphobranchus</taxon>
    </lineage>
</organism>
<proteinExistence type="predicted"/>
<protein>
    <submittedName>
        <fullName evidence="1">Uncharacterized protein</fullName>
    </submittedName>
</protein>
<dbReference type="AlphaFoldDB" id="A0A9Q1ER47"/>
<comment type="caution">
    <text evidence="1">The sequence shown here is derived from an EMBL/GenBank/DDBJ whole genome shotgun (WGS) entry which is preliminary data.</text>
</comment>
<evidence type="ECO:0000313" key="1">
    <source>
        <dbReference type="EMBL" id="KAJ8343476.1"/>
    </source>
</evidence>
<evidence type="ECO:0000313" key="2">
    <source>
        <dbReference type="Proteomes" id="UP001152622"/>
    </source>
</evidence>
<sequence length="95" mass="11373">MPAQPVLFTHCTPLTQHLHSLCYSHTVYSSYTTPAQISWWNVYRDKLWQAAQISRSGRRHSCNWRDRKISMGMISLNTWPWLWAQLWPVIKWLLC</sequence>
<keyword evidence="2" id="KW-1185">Reference proteome</keyword>
<name>A0A9Q1ER47_SYNKA</name>